<evidence type="ECO:0000256" key="6">
    <source>
        <dbReference type="SAM" id="Phobius"/>
    </source>
</evidence>
<dbReference type="Pfam" id="PF07690">
    <property type="entry name" value="MFS_1"/>
    <property type="match status" value="1"/>
</dbReference>
<dbReference type="OrthoDB" id="9986881at2759"/>
<dbReference type="Proteomes" id="UP000799772">
    <property type="component" value="Unassembled WGS sequence"/>
</dbReference>
<dbReference type="InterPro" id="IPR020846">
    <property type="entry name" value="MFS_dom"/>
</dbReference>
<gene>
    <name evidence="8" type="ORF">NA57DRAFT_47623</name>
</gene>
<evidence type="ECO:0000256" key="2">
    <source>
        <dbReference type="ARBA" id="ARBA00022692"/>
    </source>
</evidence>
<feature type="transmembrane region" description="Helical" evidence="6">
    <location>
        <begin position="473"/>
        <end position="494"/>
    </location>
</feature>
<keyword evidence="3 6" id="KW-1133">Transmembrane helix</keyword>
<dbReference type="Gene3D" id="1.20.1250.20">
    <property type="entry name" value="MFS general substrate transporter like domains"/>
    <property type="match status" value="1"/>
</dbReference>
<evidence type="ECO:0000256" key="5">
    <source>
        <dbReference type="SAM" id="MobiDB-lite"/>
    </source>
</evidence>
<reference evidence="8" key="1">
    <citation type="journal article" date="2020" name="Stud. Mycol.">
        <title>101 Dothideomycetes genomes: a test case for predicting lifestyles and emergence of pathogens.</title>
        <authorList>
            <person name="Haridas S."/>
            <person name="Albert R."/>
            <person name="Binder M."/>
            <person name="Bloem J."/>
            <person name="Labutti K."/>
            <person name="Salamov A."/>
            <person name="Andreopoulos B."/>
            <person name="Baker S."/>
            <person name="Barry K."/>
            <person name="Bills G."/>
            <person name="Bluhm B."/>
            <person name="Cannon C."/>
            <person name="Castanera R."/>
            <person name="Culley D."/>
            <person name="Daum C."/>
            <person name="Ezra D."/>
            <person name="Gonzalez J."/>
            <person name="Henrissat B."/>
            <person name="Kuo A."/>
            <person name="Liang C."/>
            <person name="Lipzen A."/>
            <person name="Lutzoni F."/>
            <person name="Magnuson J."/>
            <person name="Mondo S."/>
            <person name="Nolan M."/>
            <person name="Ohm R."/>
            <person name="Pangilinan J."/>
            <person name="Park H.-J."/>
            <person name="Ramirez L."/>
            <person name="Alfaro M."/>
            <person name="Sun H."/>
            <person name="Tritt A."/>
            <person name="Yoshinaga Y."/>
            <person name="Zwiers L.-H."/>
            <person name="Turgeon B."/>
            <person name="Goodwin S."/>
            <person name="Spatafora J."/>
            <person name="Crous P."/>
            <person name="Grigoriev I."/>
        </authorList>
    </citation>
    <scope>NUCLEOTIDE SEQUENCE</scope>
    <source>
        <strain evidence="8">CBS 133067</strain>
    </source>
</reference>
<comment type="caution">
    <text evidence="8">The sequence shown here is derived from an EMBL/GenBank/DDBJ whole genome shotgun (WGS) entry which is preliminary data.</text>
</comment>
<proteinExistence type="predicted"/>
<feature type="transmembrane region" description="Helical" evidence="6">
    <location>
        <begin position="163"/>
        <end position="183"/>
    </location>
</feature>
<dbReference type="EMBL" id="ML978136">
    <property type="protein sequence ID" value="KAF2093859.1"/>
    <property type="molecule type" value="Genomic_DNA"/>
</dbReference>
<feature type="transmembrane region" description="Helical" evidence="6">
    <location>
        <begin position="195"/>
        <end position="215"/>
    </location>
</feature>
<accession>A0A9P4I7I9</accession>
<feature type="domain" description="Major facilitator superfamily (MFS) profile" evidence="7">
    <location>
        <begin position="68"/>
        <end position="496"/>
    </location>
</feature>
<dbReference type="GO" id="GO:0022857">
    <property type="term" value="F:transmembrane transporter activity"/>
    <property type="evidence" value="ECO:0007669"/>
    <property type="project" value="InterPro"/>
</dbReference>
<evidence type="ECO:0000256" key="4">
    <source>
        <dbReference type="ARBA" id="ARBA00023136"/>
    </source>
</evidence>
<feature type="transmembrane region" description="Helical" evidence="6">
    <location>
        <begin position="379"/>
        <end position="400"/>
    </location>
</feature>
<feature type="transmembrane region" description="Helical" evidence="6">
    <location>
        <begin position="227"/>
        <end position="253"/>
    </location>
</feature>
<evidence type="ECO:0000313" key="9">
    <source>
        <dbReference type="Proteomes" id="UP000799772"/>
    </source>
</evidence>
<dbReference type="FunFam" id="1.20.1250.20:FF:000011">
    <property type="entry name" value="MFS multidrug transporter, putative"/>
    <property type="match status" value="1"/>
</dbReference>
<sequence>MQEKPSSEDPSDSDNGILQPNVQDVEKAAPEKVASRTETRNTDAYLVQFDANDPEDPYTWGPGKKVWLAFQLSVLAFVASLASAITAPAQPEIEQYTGVGPTVAVLPVSLYVLGFVFGPCVWGPASEVWGRRWSLIPAMFGLGLFSIGTATSKNFASIAVTRFFSGFFGAGPVANVSAALGDIYRPKFRGIAMSFYGVVVVGGPLLAPTIGSALIQNKHLGWRWTRYLIGILSFADSALTFACMPEIYAPVLLKRKAQRLRKETGNESYWHPHESVKVDIKSIITKHFARPLKMLLTEPIVTCIATYASFVFTVLYMTLQIFPIVYEECRGWGPLVSTTPFLAMLTGVCSALIVNLGNQPRYMRAVDAAGGKPVPEARLLPMSIGGTCFVIGLFVFAGTAPPHVPWPVSVVAAGLIGGGFTTVFQQCLNYLVDTYRLYAASAVSSNTLLRSVFAAGLPLVVRPMINRLGITGSMSLLGGIAALALPVPFVLMRYGLTIRKMSKFAPVAMGQINPSA</sequence>
<organism evidence="8 9">
    <name type="scientific">Rhizodiscina lignyota</name>
    <dbReference type="NCBI Taxonomy" id="1504668"/>
    <lineage>
        <taxon>Eukaryota</taxon>
        <taxon>Fungi</taxon>
        <taxon>Dikarya</taxon>
        <taxon>Ascomycota</taxon>
        <taxon>Pezizomycotina</taxon>
        <taxon>Dothideomycetes</taxon>
        <taxon>Pleosporomycetidae</taxon>
        <taxon>Aulographales</taxon>
        <taxon>Rhizodiscinaceae</taxon>
        <taxon>Rhizodiscina</taxon>
    </lineage>
</organism>
<dbReference type="PANTHER" id="PTHR23502">
    <property type="entry name" value="MAJOR FACILITATOR SUPERFAMILY"/>
    <property type="match status" value="1"/>
</dbReference>
<keyword evidence="4 6" id="KW-0472">Membrane</keyword>
<dbReference type="CDD" id="cd17323">
    <property type="entry name" value="MFS_Tpo1_MDR_like"/>
    <property type="match status" value="1"/>
</dbReference>
<keyword evidence="9" id="KW-1185">Reference proteome</keyword>
<feature type="transmembrane region" description="Helical" evidence="6">
    <location>
        <begin position="133"/>
        <end position="151"/>
    </location>
</feature>
<dbReference type="PROSITE" id="PS50850">
    <property type="entry name" value="MFS"/>
    <property type="match status" value="1"/>
</dbReference>
<dbReference type="InterPro" id="IPR036259">
    <property type="entry name" value="MFS_trans_sf"/>
</dbReference>
<dbReference type="PANTHER" id="PTHR23502:SF49">
    <property type="entry name" value="MAJOR FACILITATOR SUPERFAMILY (MFS) PROFILE DOMAIN-CONTAINING PROTEIN"/>
    <property type="match status" value="1"/>
</dbReference>
<feature type="region of interest" description="Disordered" evidence="5">
    <location>
        <begin position="1"/>
        <end position="38"/>
    </location>
</feature>
<evidence type="ECO:0000256" key="1">
    <source>
        <dbReference type="ARBA" id="ARBA00004141"/>
    </source>
</evidence>
<feature type="transmembrane region" description="Helical" evidence="6">
    <location>
        <begin position="300"/>
        <end position="326"/>
    </location>
</feature>
<dbReference type="AlphaFoldDB" id="A0A9P4I7I9"/>
<keyword evidence="2 6" id="KW-0812">Transmembrane</keyword>
<evidence type="ECO:0000313" key="8">
    <source>
        <dbReference type="EMBL" id="KAF2093859.1"/>
    </source>
</evidence>
<feature type="transmembrane region" description="Helical" evidence="6">
    <location>
        <begin position="437"/>
        <end position="461"/>
    </location>
</feature>
<feature type="transmembrane region" description="Helical" evidence="6">
    <location>
        <begin position="66"/>
        <end position="87"/>
    </location>
</feature>
<dbReference type="SUPFAM" id="SSF103473">
    <property type="entry name" value="MFS general substrate transporter"/>
    <property type="match status" value="1"/>
</dbReference>
<dbReference type="InterPro" id="IPR011701">
    <property type="entry name" value="MFS"/>
</dbReference>
<feature type="compositionally biased region" description="Basic and acidic residues" evidence="5">
    <location>
        <begin position="24"/>
        <end position="38"/>
    </location>
</feature>
<evidence type="ECO:0000256" key="3">
    <source>
        <dbReference type="ARBA" id="ARBA00022989"/>
    </source>
</evidence>
<feature type="transmembrane region" description="Helical" evidence="6">
    <location>
        <begin position="406"/>
        <end position="425"/>
    </location>
</feature>
<protein>
    <submittedName>
        <fullName evidence="8">MFS general substrate transporter</fullName>
    </submittedName>
</protein>
<dbReference type="GO" id="GO:0005886">
    <property type="term" value="C:plasma membrane"/>
    <property type="evidence" value="ECO:0007669"/>
    <property type="project" value="TreeGrafter"/>
</dbReference>
<feature type="transmembrane region" description="Helical" evidence="6">
    <location>
        <begin position="338"/>
        <end position="358"/>
    </location>
</feature>
<feature type="transmembrane region" description="Helical" evidence="6">
    <location>
        <begin position="99"/>
        <end position="121"/>
    </location>
</feature>
<comment type="subcellular location">
    <subcellularLocation>
        <location evidence="1">Membrane</location>
        <topology evidence="1">Multi-pass membrane protein</topology>
    </subcellularLocation>
</comment>
<name>A0A9P4I7I9_9PEZI</name>
<evidence type="ECO:0000259" key="7">
    <source>
        <dbReference type="PROSITE" id="PS50850"/>
    </source>
</evidence>